<sequence length="354" mass="40627">MSFTNVDVKNGLFSMKKGKAPGHDGMSASFYQFYWDIVHEDISAMVLNCVNEGRFLKKFNFMFITLIPKMTNPTEITQFRPIALCNRTANLIAKVLAERLKTVLVTIVSESQSAFVPNRLITYNILLAYELHHFIKLRKTWRKGFMSIKLDMHKTYDRIEWSFEVTTHGIYLGLPSIIGSSKKEVFSSLVGRIKSRIEDWKPSLLSKAGKAVFITSVLQSIPTFDMQCFKLPLTICHEINSCIANYWWGSTKNNRKIHWVVFDKFCKAKSEGGLSCRYTHTFNISLLSKQTWKIATDPSSQIALTYKAKYFPNDNFWNSKLGPSPSLTWRSLITARDLLEKGAKWSVGNERTIQ</sequence>
<evidence type="ECO:0008006" key="3">
    <source>
        <dbReference type="Google" id="ProtNLM"/>
    </source>
</evidence>
<reference evidence="1 2" key="1">
    <citation type="submission" date="2024-01" db="EMBL/GenBank/DDBJ databases">
        <title>The complete chloroplast genome sequence of Lithospermum erythrorhizon: insights into the phylogenetic relationship among Boraginaceae species and the maternal lineages of purple gromwells.</title>
        <authorList>
            <person name="Okada T."/>
            <person name="Watanabe K."/>
        </authorList>
    </citation>
    <scope>NUCLEOTIDE SEQUENCE [LARGE SCALE GENOMIC DNA]</scope>
</reference>
<keyword evidence="2" id="KW-1185">Reference proteome</keyword>
<organism evidence="1 2">
    <name type="scientific">Lithospermum erythrorhizon</name>
    <name type="common">Purple gromwell</name>
    <name type="synonym">Lithospermum officinale var. erythrorhizon</name>
    <dbReference type="NCBI Taxonomy" id="34254"/>
    <lineage>
        <taxon>Eukaryota</taxon>
        <taxon>Viridiplantae</taxon>
        <taxon>Streptophyta</taxon>
        <taxon>Embryophyta</taxon>
        <taxon>Tracheophyta</taxon>
        <taxon>Spermatophyta</taxon>
        <taxon>Magnoliopsida</taxon>
        <taxon>eudicotyledons</taxon>
        <taxon>Gunneridae</taxon>
        <taxon>Pentapetalae</taxon>
        <taxon>asterids</taxon>
        <taxon>lamiids</taxon>
        <taxon>Boraginales</taxon>
        <taxon>Boraginaceae</taxon>
        <taxon>Boraginoideae</taxon>
        <taxon>Lithospermeae</taxon>
        <taxon>Lithospermum</taxon>
    </lineage>
</organism>
<dbReference type="PANTHER" id="PTHR33116">
    <property type="entry name" value="REVERSE TRANSCRIPTASE ZINC-BINDING DOMAIN-CONTAINING PROTEIN-RELATED-RELATED"/>
    <property type="match status" value="1"/>
</dbReference>
<dbReference type="Proteomes" id="UP001454036">
    <property type="component" value="Unassembled WGS sequence"/>
</dbReference>
<name>A0AAV3PD33_LITER</name>
<comment type="caution">
    <text evidence="1">The sequence shown here is derived from an EMBL/GenBank/DDBJ whole genome shotgun (WGS) entry which is preliminary data.</text>
</comment>
<dbReference type="AlphaFoldDB" id="A0AAV3PD33"/>
<evidence type="ECO:0000313" key="1">
    <source>
        <dbReference type="EMBL" id="GAA0149310.1"/>
    </source>
</evidence>
<dbReference type="PANTHER" id="PTHR33116:SF86">
    <property type="entry name" value="REVERSE TRANSCRIPTASE DOMAIN-CONTAINING PROTEIN"/>
    <property type="match status" value="1"/>
</dbReference>
<dbReference type="EMBL" id="BAABME010001383">
    <property type="protein sequence ID" value="GAA0149310.1"/>
    <property type="molecule type" value="Genomic_DNA"/>
</dbReference>
<proteinExistence type="predicted"/>
<evidence type="ECO:0000313" key="2">
    <source>
        <dbReference type="Proteomes" id="UP001454036"/>
    </source>
</evidence>
<gene>
    <name evidence="1" type="ORF">LIER_08523</name>
</gene>
<protein>
    <recommendedName>
        <fullName evidence="3">Reverse transcriptase domain-containing protein</fullName>
    </recommendedName>
</protein>
<accession>A0AAV3PD33</accession>